<sequence>MKPEDFLKTTLTDIKVKISEEFDRNFERKAFFDKKWKQPKLINRRGSVMIRTGKLRRSISSKLTPKGIVFTSAMPYAEMLNNGGEIIVTEKMKRFFWAKYYESSGAIKTTKTGKVSYSQRNKKLRLEAEQWKALALKKVGSKMKIEPRQFIGHHPQIDNTIREIVNKNLKELEIKPFKK</sequence>
<gene>
    <name evidence="1" type="ORF">SAMN05421544_11614</name>
</gene>
<evidence type="ECO:0000313" key="1">
    <source>
        <dbReference type="EMBL" id="SDE63630.1"/>
    </source>
</evidence>
<organism evidence="1 2">
    <name type="scientific">Riemerella columbipharyngis</name>
    <dbReference type="NCBI Taxonomy" id="1071918"/>
    <lineage>
        <taxon>Bacteria</taxon>
        <taxon>Pseudomonadati</taxon>
        <taxon>Bacteroidota</taxon>
        <taxon>Flavobacteriia</taxon>
        <taxon>Flavobacteriales</taxon>
        <taxon>Weeksellaceae</taxon>
        <taxon>Riemerella</taxon>
    </lineage>
</organism>
<dbReference type="Proteomes" id="UP000198517">
    <property type="component" value="Unassembled WGS sequence"/>
</dbReference>
<dbReference type="AlphaFoldDB" id="A0A1G7EIY0"/>
<accession>A0A1G7EIY0</accession>
<keyword evidence="2" id="KW-1185">Reference proteome</keyword>
<name>A0A1G7EIY0_9FLAO</name>
<evidence type="ECO:0000313" key="2">
    <source>
        <dbReference type="Proteomes" id="UP000198517"/>
    </source>
</evidence>
<dbReference type="RefSeq" id="WP_092737427.1">
    <property type="nucleotide sequence ID" value="NZ_FNAS01000016.1"/>
</dbReference>
<dbReference type="EMBL" id="FNAS01000016">
    <property type="protein sequence ID" value="SDE63630.1"/>
    <property type="molecule type" value="Genomic_DNA"/>
</dbReference>
<evidence type="ECO:0008006" key="3">
    <source>
        <dbReference type="Google" id="ProtNLM"/>
    </source>
</evidence>
<proteinExistence type="predicted"/>
<reference evidence="1 2" key="1">
    <citation type="submission" date="2016-10" db="EMBL/GenBank/DDBJ databases">
        <authorList>
            <person name="de Groot N.N."/>
        </authorList>
    </citation>
    <scope>NUCLEOTIDE SEQUENCE [LARGE SCALE GENOMIC DNA]</scope>
    <source>
        <strain evidence="1 2">DSM 24015</strain>
    </source>
</reference>
<dbReference type="STRING" id="1071918.SAMN05421544_11614"/>
<dbReference type="OrthoDB" id="964176at2"/>
<protein>
    <recommendedName>
        <fullName evidence="3">Phage virion morphogenesis family protein</fullName>
    </recommendedName>
</protein>